<dbReference type="PANTHER" id="PTHR33375:SF1">
    <property type="entry name" value="CHROMOSOME-PARTITIONING PROTEIN PARB-RELATED"/>
    <property type="match status" value="1"/>
</dbReference>
<evidence type="ECO:0000313" key="6">
    <source>
        <dbReference type="EMBL" id="PWZ74966.1"/>
    </source>
</evidence>
<gene>
    <name evidence="6" type="ORF">DD902_06720</name>
</gene>
<evidence type="ECO:0000313" key="7">
    <source>
        <dbReference type="Proteomes" id="UP000246800"/>
    </source>
</evidence>
<dbReference type="InterPro" id="IPR003115">
    <property type="entry name" value="ParB_N"/>
</dbReference>
<evidence type="ECO:0000256" key="3">
    <source>
        <dbReference type="ARBA" id="ARBA00022829"/>
    </source>
</evidence>
<dbReference type="GO" id="GO:0007059">
    <property type="term" value="P:chromosome segregation"/>
    <property type="evidence" value="ECO:0007669"/>
    <property type="project" value="UniProtKB-KW"/>
</dbReference>
<dbReference type="InterPro" id="IPR041468">
    <property type="entry name" value="HTH_ParB/Spo0J"/>
</dbReference>
<dbReference type="PANTHER" id="PTHR33375">
    <property type="entry name" value="CHROMOSOME-PARTITIONING PROTEIN PARB-RELATED"/>
    <property type="match status" value="1"/>
</dbReference>
<dbReference type="SUPFAM" id="SSF109709">
    <property type="entry name" value="KorB DNA-binding domain-like"/>
    <property type="match status" value="1"/>
</dbReference>
<dbReference type="AlphaFoldDB" id="A0A317YQJ2"/>
<organism evidence="6 7">
    <name type="scientific">Staphylococcus pseudintermedius</name>
    <dbReference type="NCBI Taxonomy" id="283734"/>
    <lineage>
        <taxon>Bacteria</taxon>
        <taxon>Bacillati</taxon>
        <taxon>Bacillota</taxon>
        <taxon>Bacilli</taxon>
        <taxon>Bacillales</taxon>
        <taxon>Staphylococcaceae</taxon>
        <taxon>Staphylococcus</taxon>
        <taxon>Staphylococcus intermedius group</taxon>
    </lineage>
</organism>
<dbReference type="RefSeq" id="WP_110160145.1">
    <property type="nucleotide sequence ID" value="NZ_CP039743.1"/>
</dbReference>
<dbReference type="Gene3D" id="1.10.10.2830">
    <property type="match status" value="1"/>
</dbReference>
<evidence type="ECO:0000259" key="5">
    <source>
        <dbReference type="SMART" id="SM00470"/>
    </source>
</evidence>
<dbReference type="CDD" id="cd16393">
    <property type="entry name" value="SPO0J_N"/>
    <property type="match status" value="1"/>
</dbReference>
<comment type="similarity">
    <text evidence="2">Belongs to the ParB family.</text>
</comment>
<dbReference type="SUPFAM" id="SSF110849">
    <property type="entry name" value="ParB/Sulfiredoxin"/>
    <property type="match status" value="1"/>
</dbReference>
<dbReference type="InterPro" id="IPR036086">
    <property type="entry name" value="ParB/Sulfiredoxin_sf"/>
</dbReference>
<keyword evidence="3" id="KW-0159">Chromosome partition</keyword>
<dbReference type="GO" id="GO:0045881">
    <property type="term" value="P:positive regulation of sporulation resulting in formation of a cellular spore"/>
    <property type="evidence" value="ECO:0007669"/>
    <property type="project" value="TreeGrafter"/>
</dbReference>
<dbReference type="SMART" id="SM00470">
    <property type="entry name" value="ParB"/>
    <property type="match status" value="1"/>
</dbReference>
<keyword evidence="4" id="KW-0238">DNA-binding</keyword>
<dbReference type="FunFam" id="3.90.1530.30:FF:000001">
    <property type="entry name" value="Chromosome partitioning protein ParB"/>
    <property type="match status" value="1"/>
</dbReference>
<name>A0A317YQJ2_STAPS</name>
<accession>A0A317YQJ2</accession>
<dbReference type="Pfam" id="PF02195">
    <property type="entry name" value="ParB_N"/>
    <property type="match status" value="1"/>
</dbReference>
<protein>
    <submittedName>
        <fullName evidence="6">Chromosome partitioning protein ParB</fullName>
    </submittedName>
</protein>
<dbReference type="FunFam" id="1.10.10.2830:FF:000001">
    <property type="entry name" value="Chromosome partitioning protein ParB"/>
    <property type="match status" value="1"/>
</dbReference>
<evidence type="ECO:0000256" key="1">
    <source>
        <dbReference type="ARBA" id="ARBA00004453"/>
    </source>
</evidence>
<comment type="subcellular location">
    <subcellularLocation>
        <location evidence="1">Cytoplasm</location>
        <location evidence="1">Nucleoid</location>
    </subcellularLocation>
</comment>
<dbReference type="NCBIfam" id="TIGR00180">
    <property type="entry name" value="parB_part"/>
    <property type="match status" value="1"/>
</dbReference>
<comment type="caution">
    <text evidence="6">The sequence shown here is derived from an EMBL/GenBank/DDBJ whole genome shotgun (WGS) entry which is preliminary data.</text>
</comment>
<dbReference type="Gene3D" id="3.90.1530.30">
    <property type="match status" value="1"/>
</dbReference>
<dbReference type="GO" id="GO:0005694">
    <property type="term" value="C:chromosome"/>
    <property type="evidence" value="ECO:0007669"/>
    <property type="project" value="TreeGrafter"/>
</dbReference>
<evidence type="ECO:0000256" key="2">
    <source>
        <dbReference type="ARBA" id="ARBA00006295"/>
    </source>
</evidence>
<dbReference type="Proteomes" id="UP000246800">
    <property type="component" value="Unassembled WGS sequence"/>
</dbReference>
<evidence type="ECO:0000256" key="4">
    <source>
        <dbReference type="ARBA" id="ARBA00023125"/>
    </source>
</evidence>
<proteinExistence type="inferred from homology"/>
<dbReference type="Pfam" id="PF17762">
    <property type="entry name" value="HTH_ParB"/>
    <property type="match status" value="1"/>
</dbReference>
<reference evidence="6 7" key="1">
    <citation type="journal article" date="2018" name="Vet. Microbiol.">
        <title>Clonal diversity and geographic distribution of methicillin-resistant Staphylococcus pseudintermedius from Australian animals: Discovery of novel sequence types.</title>
        <authorList>
            <person name="Worthing K.A."/>
            <person name="Abraham S."/>
            <person name="Coombs G.W."/>
            <person name="Pang S."/>
            <person name="Saputra S."/>
            <person name="Jordan D."/>
            <person name="Trott D.J."/>
            <person name="Norris J.M."/>
        </authorList>
    </citation>
    <scope>NUCLEOTIDE SEQUENCE [LARGE SCALE GENOMIC DNA]</scope>
    <source>
        <strain evidence="6 7">ST525 1</strain>
    </source>
</reference>
<dbReference type="EMBL" id="QEIT01000031">
    <property type="protein sequence ID" value="PWZ74966.1"/>
    <property type="molecule type" value="Genomic_DNA"/>
</dbReference>
<dbReference type="GO" id="GO:0003677">
    <property type="term" value="F:DNA binding"/>
    <property type="evidence" value="ECO:0007669"/>
    <property type="project" value="UniProtKB-KW"/>
</dbReference>
<dbReference type="InterPro" id="IPR050336">
    <property type="entry name" value="Chromosome_partition/occlusion"/>
</dbReference>
<dbReference type="GO" id="GO:0009295">
    <property type="term" value="C:nucleoid"/>
    <property type="evidence" value="ECO:0007669"/>
    <property type="project" value="UniProtKB-SubCell"/>
</dbReference>
<sequence>MFSENLEEKEIVHLSKSWRKACVSMVQTVKWNGKKFERLVRRMTEKWQSQQNDSEQVQRLALTEIRPNPYQPRKTFDAEKLTELAQSIAQHGVLQPIIVTQAIKGYHIVAGERRYRASLEAGLTDIPAIVKPFSDGEMRELAIIENLQREDLNALEEAESYQQLMQHFTLTQQEIAARLGKSRPYIANMLRLLKLPVKIRTLIREGQLSGGHGRTLLALKTPETMVHYAKLAIRESWSVRYLEQRVAEHTGSTQQATTRQQHTMKKPALIRQHEQQLKEQYGTSVEITTKKNVGEITFTFHSESDYRRLIQLLKNM</sequence>
<dbReference type="InterPro" id="IPR004437">
    <property type="entry name" value="ParB/RepB/Spo0J"/>
</dbReference>
<feature type="domain" description="ParB-like N-terminal" evidence="5">
    <location>
        <begin position="58"/>
        <end position="147"/>
    </location>
</feature>